<dbReference type="InterPro" id="IPR043424">
    <property type="entry name" value="BLT-like"/>
</dbReference>
<feature type="region of interest" description="Disordered" evidence="2">
    <location>
        <begin position="619"/>
        <end position="643"/>
    </location>
</feature>
<dbReference type="AlphaFoldDB" id="A0A2G2ZXZ0"/>
<evidence type="ECO:0000313" key="4">
    <source>
        <dbReference type="Proteomes" id="UP000222542"/>
    </source>
</evidence>
<accession>A0A2G2ZXZ0</accession>
<keyword evidence="4" id="KW-1185">Reference proteome</keyword>
<dbReference type="STRING" id="4072.A0A2G2ZXZ0"/>
<reference evidence="3 4" key="2">
    <citation type="journal article" date="2017" name="Genome Biol.">
        <title>New reference genome sequences of hot pepper reveal the massive evolution of plant disease-resistance genes by retroduplication.</title>
        <authorList>
            <person name="Kim S."/>
            <person name="Park J."/>
            <person name="Yeom S.I."/>
            <person name="Kim Y.M."/>
            <person name="Seo E."/>
            <person name="Kim K.T."/>
            <person name="Kim M.S."/>
            <person name="Lee J.M."/>
            <person name="Cheong K."/>
            <person name="Shin H.S."/>
            <person name="Kim S.B."/>
            <person name="Han K."/>
            <person name="Lee J."/>
            <person name="Park M."/>
            <person name="Lee H.A."/>
            <person name="Lee H.Y."/>
            <person name="Lee Y."/>
            <person name="Oh S."/>
            <person name="Lee J.H."/>
            <person name="Choi E."/>
            <person name="Choi E."/>
            <person name="Lee S.E."/>
            <person name="Jeon J."/>
            <person name="Kim H."/>
            <person name="Choi G."/>
            <person name="Song H."/>
            <person name="Lee J."/>
            <person name="Lee S.C."/>
            <person name="Kwon J.K."/>
            <person name="Lee H.Y."/>
            <person name="Koo N."/>
            <person name="Hong Y."/>
            <person name="Kim R.W."/>
            <person name="Kang W.H."/>
            <person name="Huh J.H."/>
            <person name="Kang B.C."/>
            <person name="Yang T.J."/>
            <person name="Lee Y.H."/>
            <person name="Bennetzen J.L."/>
            <person name="Choi D."/>
        </authorList>
    </citation>
    <scope>NUCLEOTIDE SEQUENCE [LARGE SCALE GENOMIC DNA]</scope>
    <source>
        <strain evidence="4">cv. CM334</strain>
    </source>
</reference>
<feature type="compositionally biased region" description="Polar residues" evidence="2">
    <location>
        <begin position="630"/>
        <end position="643"/>
    </location>
</feature>
<reference evidence="3 4" key="1">
    <citation type="journal article" date="2014" name="Nat. Genet.">
        <title>Genome sequence of the hot pepper provides insights into the evolution of pungency in Capsicum species.</title>
        <authorList>
            <person name="Kim S."/>
            <person name="Park M."/>
            <person name="Yeom S.I."/>
            <person name="Kim Y.M."/>
            <person name="Lee J.M."/>
            <person name="Lee H.A."/>
            <person name="Seo E."/>
            <person name="Choi J."/>
            <person name="Cheong K."/>
            <person name="Kim K.T."/>
            <person name="Jung K."/>
            <person name="Lee G.W."/>
            <person name="Oh S.K."/>
            <person name="Bae C."/>
            <person name="Kim S.B."/>
            <person name="Lee H.Y."/>
            <person name="Kim S.Y."/>
            <person name="Kim M.S."/>
            <person name="Kang B.C."/>
            <person name="Jo Y.D."/>
            <person name="Yang H.B."/>
            <person name="Jeong H.J."/>
            <person name="Kang W.H."/>
            <person name="Kwon J.K."/>
            <person name="Shin C."/>
            <person name="Lim J.Y."/>
            <person name="Park J.H."/>
            <person name="Huh J.H."/>
            <person name="Kim J.S."/>
            <person name="Kim B.D."/>
            <person name="Cohen O."/>
            <person name="Paran I."/>
            <person name="Suh M.C."/>
            <person name="Lee S.B."/>
            <person name="Kim Y.K."/>
            <person name="Shin Y."/>
            <person name="Noh S.J."/>
            <person name="Park J."/>
            <person name="Seo Y.S."/>
            <person name="Kwon S.Y."/>
            <person name="Kim H.A."/>
            <person name="Park J.M."/>
            <person name="Kim H.J."/>
            <person name="Choi S.B."/>
            <person name="Bosland P.W."/>
            <person name="Reeves G."/>
            <person name="Jo S.H."/>
            <person name="Lee B.W."/>
            <person name="Cho H.T."/>
            <person name="Choi H.S."/>
            <person name="Lee M.S."/>
            <person name="Yu Y."/>
            <person name="Do Choi Y."/>
            <person name="Park B.S."/>
            <person name="van Deynze A."/>
            <person name="Ashrafi H."/>
            <person name="Hill T."/>
            <person name="Kim W.T."/>
            <person name="Pai H.S."/>
            <person name="Ahn H.K."/>
            <person name="Yeam I."/>
            <person name="Giovannoni J.J."/>
            <person name="Rose J.K."/>
            <person name="Sorensen I."/>
            <person name="Lee S.J."/>
            <person name="Kim R.W."/>
            <person name="Choi I.Y."/>
            <person name="Choi B.S."/>
            <person name="Lim J.S."/>
            <person name="Lee Y.H."/>
            <person name="Choi D."/>
        </authorList>
    </citation>
    <scope>NUCLEOTIDE SEQUENCE [LARGE SCALE GENOMIC DNA]</scope>
    <source>
        <strain evidence="4">cv. CM334</strain>
    </source>
</reference>
<evidence type="ECO:0000256" key="1">
    <source>
        <dbReference type="SAM" id="Coils"/>
    </source>
</evidence>
<gene>
    <name evidence="3" type="ORF">T459_08934</name>
</gene>
<dbReference type="OMA" id="NVIEDIC"/>
<feature type="coiled-coil region" evidence="1">
    <location>
        <begin position="215"/>
        <end position="260"/>
    </location>
</feature>
<proteinExistence type="predicted"/>
<protein>
    <submittedName>
        <fullName evidence="3">Uncharacterized protein</fullName>
    </submittedName>
</protein>
<comment type="caution">
    <text evidence="3">The sequence shown here is derived from an EMBL/GenBank/DDBJ whole genome shotgun (WGS) entry which is preliminary data.</text>
</comment>
<name>A0A2G2ZXZ0_CAPAN</name>
<dbReference type="EMBL" id="AYRZ02000003">
    <property type="protein sequence ID" value="PHT86828.1"/>
    <property type="molecule type" value="Genomic_DNA"/>
</dbReference>
<dbReference type="PANTHER" id="PTHR31071">
    <property type="entry name" value="GB|AAF24581.1"/>
    <property type="match status" value="1"/>
</dbReference>
<dbReference type="Proteomes" id="UP000222542">
    <property type="component" value="Unassembled WGS sequence"/>
</dbReference>
<sequence length="688" mass="78191">MNITGKDADLQVDLLPKPINTRKLPRRKTNNFASGVKLRRDIGGTTPNGRRGRPETPLLKWKFNEDIQENVSVKEEISSSEVDRKCGRNIRGVVSARKLAAGLFRRQQMTEVNHCRKLGLEVNYGRKLGLKAGRVEMPFHLHHRSKVHDSLINNPVQSPRSVFGPTNGLFHKLSHSAMEGATKWDPVGWTTAVETKKIYGYQKVLDQQVNTASIISSLEAELERARARVHQLETEKQSSKKKLEQFLRKLGEEKAAWRNKEHEKIRAIVDDMRADFSRERKNRKRLEIVNSKLVDELAEVKLLAKRYLQNYEKERQARGLIEEVCNELAKELGEDKAEVEEMKRESLKFTEEVDEERKMLQMAEVWREERVQMKLVDAKVMLEEKYSQMNKLIGEIELFLNSRGMSFDVEEMKRAEQLQQAAASVSIRDIRELTYEPPNPDDIFSAFEDVHLVEPDEREIQPCTTTVYSPASHASNRFTVGRDGGVYDINKYSHAYVNQCDNLEEEGSDWETVTHLEEQSSNYSPEGSISSVNKNCRHSNVLRRRADSEGISDDGTSVTEISEVCSGPAQQRTEVSSALKLRKSCPSNGDNFKIKSLEGTKRRLSNGRLSNGAILSLEHGSNKGGFSPSDLGQNWSSPESGNSQIARGLKGCIEWPHNSQKKSIKAKLLQARTGSQKVQLWQVLKQKI</sequence>
<keyword evidence="1" id="KW-0175">Coiled coil</keyword>
<evidence type="ECO:0000313" key="3">
    <source>
        <dbReference type="EMBL" id="PHT86828.1"/>
    </source>
</evidence>
<dbReference type="PANTHER" id="PTHR31071:SF42">
    <property type="entry name" value="COILED-COIL DOMAIN-CONTAINING PROTEIN 30-LIKE"/>
    <property type="match status" value="1"/>
</dbReference>
<evidence type="ECO:0000256" key="2">
    <source>
        <dbReference type="SAM" id="MobiDB-lite"/>
    </source>
</evidence>
<feature type="coiled-coil region" evidence="1">
    <location>
        <begin position="325"/>
        <end position="359"/>
    </location>
</feature>
<organism evidence="3 4">
    <name type="scientific">Capsicum annuum</name>
    <name type="common">Capsicum pepper</name>
    <dbReference type="NCBI Taxonomy" id="4072"/>
    <lineage>
        <taxon>Eukaryota</taxon>
        <taxon>Viridiplantae</taxon>
        <taxon>Streptophyta</taxon>
        <taxon>Embryophyta</taxon>
        <taxon>Tracheophyta</taxon>
        <taxon>Spermatophyta</taxon>
        <taxon>Magnoliopsida</taxon>
        <taxon>eudicotyledons</taxon>
        <taxon>Gunneridae</taxon>
        <taxon>Pentapetalae</taxon>
        <taxon>asterids</taxon>
        <taxon>lamiids</taxon>
        <taxon>Solanales</taxon>
        <taxon>Solanaceae</taxon>
        <taxon>Solanoideae</taxon>
        <taxon>Capsiceae</taxon>
        <taxon>Capsicum</taxon>
    </lineage>
</organism>
<dbReference type="Gramene" id="PHT86828">
    <property type="protein sequence ID" value="PHT86828"/>
    <property type="gene ID" value="T459_08934"/>
</dbReference>